<evidence type="ECO:0000313" key="3">
    <source>
        <dbReference type="Proteomes" id="UP000178565"/>
    </source>
</evidence>
<name>A0A1F5KS66_9BACT</name>
<feature type="transmembrane region" description="Helical" evidence="1">
    <location>
        <begin position="194"/>
        <end position="221"/>
    </location>
</feature>
<evidence type="ECO:0000256" key="1">
    <source>
        <dbReference type="SAM" id="Phobius"/>
    </source>
</evidence>
<dbReference type="STRING" id="1797785.A3B45_03225"/>
<feature type="transmembrane region" description="Helical" evidence="1">
    <location>
        <begin position="54"/>
        <end position="76"/>
    </location>
</feature>
<feature type="transmembrane region" description="Helical" evidence="1">
    <location>
        <begin position="6"/>
        <end position="24"/>
    </location>
</feature>
<evidence type="ECO:0008006" key="4">
    <source>
        <dbReference type="Google" id="ProtNLM"/>
    </source>
</evidence>
<keyword evidence="1" id="KW-0472">Membrane</keyword>
<comment type="caution">
    <text evidence="2">The sequence shown here is derived from an EMBL/GenBank/DDBJ whole genome shotgun (WGS) entry which is preliminary data.</text>
</comment>
<gene>
    <name evidence="2" type="ORF">A3B45_03225</name>
</gene>
<feature type="transmembrane region" description="Helical" evidence="1">
    <location>
        <begin position="31"/>
        <end position="48"/>
    </location>
</feature>
<organism evidence="2 3">
    <name type="scientific">Candidatus Daviesbacteria bacterium RIFCSPLOWO2_01_FULL_39_12</name>
    <dbReference type="NCBI Taxonomy" id="1797785"/>
    <lineage>
        <taxon>Bacteria</taxon>
        <taxon>Candidatus Daviesiibacteriota</taxon>
    </lineage>
</organism>
<evidence type="ECO:0000313" key="2">
    <source>
        <dbReference type="EMBL" id="OGE43674.1"/>
    </source>
</evidence>
<sequence>MLFSKIQTHYLLILAITFGNFWIWRIFKDNLVVGILLVILSFLLFKQLVDKFQIHRLLILIFIFLLISFLTLRVGFDANIFITSPQDLSQLNRRHGFYADELGLLFTNRFSQKAYKYLSLPILKLEKNLFSNLDINLYFFASHPRERGTGEFEKYSWLLLFPFILGFFSILKYYKVVGTYLSSAALISMLLNPAYSLGPVLFFPFINVLIAFGLISFLNIFKNKMPKS</sequence>
<feature type="transmembrane region" description="Helical" evidence="1">
    <location>
        <begin position="155"/>
        <end position="174"/>
    </location>
</feature>
<protein>
    <recommendedName>
        <fullName evidence="4">Glycosyltransferase RgtA/B/C/D-like domain-containing protein</fullName>
    </recommendedName>
</protein>
<keyword evidence="1" id="KW-0812">Transmembrane</keyword>
<dbReference type="Proteomes" id="UP000178565">
    <property type="component" value="Unassembled WGS sequence"/>
</dbReference>
<dbReference type="AlphaFoldDB" id="A0A1F5KS66"/>
<proteinExistence type="predicted"/>
<keyword evidence="1" id="KW-1133">Transmembrane helix</keyword>
<dbReference type="EMBL" id="MFDM01000014">
    <property type="protein sequence ID" value="OGE43674.1"/>
    <property type="molecule type" value="Genomic_DNA"/>
</dbReference>
<accession>A0A1F5KS66</accession>
<reference evidence="2 3" key="1">
    <citation type="journal article" date="2016" name="Nat. Commun.">
        <title>Thousands of microbial genomes shed light on interconnected biogeochemical processes in an aquifer system.</title>
        <authorList>
            <person name="Anantharaman K."/>
            <person name="Brown C.T."/>
            <person name="Hug L.A."/>
            <person name="Sharon I."/>
            <person name="Castelle C.J."/>
            <person name="Probst A.J."/>
            <person name="Thomas B.C."/>
            <person name="Singh A."/>
            <person name="Wilkins M.J."/>
            <person name="Karaoz U."/>
            <person name="Brodie E.L."/>
            <person name="Williams K.H."/>
            <person name="Hubbard S.S."/>
            <person name="Banfield J.F."/>
        </authorList>
    </citation>
    <scope>NUCLEOTIDE SEQUENCE [LARGE SCALE GENOMIC DNA]</scope>
</reference>